<gene>
    <name evidence="2" type="ORF">OTU49_015672</name>
</gene>
<protein>
    <submittedName>
        <fullName evidence="2">Uncharacterized protein</fullName>
    </submittedName>
</protein>
<dbReference type="GO" id="GO:0005634">
    <property type="term" value="C:nucleus"/>
    <property type="evidence" value="ECO:0007669"/>
    <property type="project" value="TreeGrafter"/>
</dbReference>
<organism evidence="2 3">
    <name type="scientific">Cherax quadricarinatus</name>
    <name type="common">Australian red claw crayfish</name>
    <dbReference type="NCBI Taxonomy" id="27406"/>
    <lineage>
        <taxon>Eukaryota</taxon>
        <taxon>Metazoa</taxon>
        <taxon>Ecdysozoa</taxon>
        <taxon>Arthropoda</taxon>
        <taxon>Crustacea</taxon>
        <taxon>Multicrustacea</taxon>
        <taxon>Malacostraca</taxon>
        <taxon>Eumalacostraca</taxon>
        <taxon>Eucarida</taxon>
        <taxon>Decapoda</taxon>
        <taxon>Pleocyemata</taxon>
        <taxon>Astacidea</taxon>
        <taxon>Parastacoidea</taxon>
        <taxon>Parastacidae</taxon>
        <taxon>Cherax</taxon>
    </lineage>
</organism>
<dbReference type="PANTHER" id="PTHR10300:SF14">
    <property type="entry name" value="PROTEIN SARAH"/>
    <property type="match status" value="1"/>
</dbReference>
<evidence type="ECO:0000313" key="3">
    <source>
        <dbReference type="Proteomes" id="UP001445076"/>
    </source>
</evidence>
<name>A0AAW0YBR3_CHEQU</name>
<accession>A0AAW0YBR3</accession>
<sequence length="184" mass="21090">MADMLIEDIGTVVNNCEEEGGEAAGYSSDLVMEDEKDEEAEMVADEVPSTSIIVTNLLAPTFDDPHERDIFESLFHDIDETVTFQYFKSFRRVRVNFASHAQATQARDKLHMTEFSGEIIKCYFTQGRPMNCIQQWKINLELLSMFVRTVNPLMRSRGEQKDVLFHRLVDLLNVPQTNSDSCEL</sequence>
<dbReference type="SUPFAM" id="SSF54928">
    <property type="entry name" value="RNA-binding domain, RBD"/>
    <property type="match status" value="1"/>
</dbReference>
<evidence type="ECO:0000256" key="1">
    <source>
        <dbReference type="ARBA" id="ARBA00008209"/>
    </source>
</evidence>
<dbReference type="InterPro" id="IPR006931">
    <property type="entry name" value="Calcipressin"/>
</dbReference>
<dbReference type="GO" id="GO:0007617">
    <property type="term" value="P:mating behavior"/>
    <property type="evidence" value="ECO:0007669"/>
    <property type="project" value="UniProtKB-ARBA"/>
</dbReference>
<proteinExistence type="inferred from homology"/>
<dbReference type="GO" id="GO:0019722">
    <property type="term" value="P:calcium-mediated signaling"/>
    <property type="evidence" value="ECO:0007669"/>
    <property type="project" value="InterPro"/>
</dbReference>
<evidence type="ECO:0000313" key="2">
    <source>
        <dbReference type="EMBL" id="KAK8749097.1"/>
    </source>
</evidence>
<keyword evidence="3" id="KW-1185">Reference proteome</keyword>
<dbReference type="Gene3D" id="3.30.70.330">
    <property type="match status" value="1"/>
</dbReference>
<dbReference type="InterPro" id="IPR012677">
    <property type="entry name" value="Nucleotide-bd_a/b_plait_sf"/>
</dbReference>
<dbReference type="CDD" id="cd12434">
    <property type="entry name" value="RRM_RCAN_like"/>
    <property type="match status" value="1"/>
</dbReference>
<dbReference type="PANTHER" id="PTHR10300">
    <property type="entry name" value="CALCIPRESSIN"/>
    <property type="match status" value="1"/>
</dbReference>
<dbReference type="AlphaFoldDB" id="A0AAW0YBR3"/>
<dbReference type="InterPro" id="IPR035979">
    <property type="entry name" value="RBD_domain_sf"/>
</dbReference>
<dbReference type="GO" id="GO:0005737">
    <property type="term" value="C:cytoplasm"/>
    <property type="evidence" value="ECO:0007669"/>
    <property type="project" value="TreeGrafter"/>
</dbReference>
<dbReference type="EMBL" id="JARKIK010000010">
    <property type="protein sequence ID" value="KAK8749097.1"/>
    <property type="molecule type" value="Genomic_DNA"/>
</dbReference>
<dbReference type="Pfam" id="PF04847">
    <property type="entry name" value="Calcipressin"/>
    <property type="match status" value="1"/>
</dbReference>
<dbReference type="FunFam" id="3.30.70.330:FF:000092">
    <property type="entry name" value="Calcipressin-2 isoform 2"/>
    <property type="match status" value="1"/>
</dbReference>
<reference evidence="2 3" key="1">
    <citation type="journal article" date="2024" name="BMC Genomics">
        <title>Genome assembly of redclaw crayfish (Cherax quadricarinatus) provides insights into its immune adaptation and hypoxia tolerance.</title>
        <authorList>
            <person name="Liu Z."/>
            <person name="Zheng J."/>
            <person name="Li H."/>
            <person name="Fang K."/>
            <person name="Wang S."/>
            <person name="He J."/>
            <person name="Zhou D."/>
            <person name="Weng S."/>
            <person name="Chi M."/>
            <person name="Gu Z."/>
            <person name="He J."/>
            <person name="Li F."/>
            <person name="Wang M."/>
        </authorList>
    </citation>
    <scope>NUCLEOTIDE SEQUENCE [LARGE SCALE GENOMIC DNA]</scope>
    <source>
        <strain evidence="2">ZL_2023a</strain>
    </source>
</reference>
<comment type="similarity">
    <text evidence="1">Belongs to the RCAN family.</text>
</comment>
<dbReference type="Proteomes" id="UP001445076">
    <property type="component" value="Unassembled WGS sequence"/>
</dbReference>
<dbReference type="GO" id="GO:0003676">
    <property type="term" value="F:nucleic acid binding"/>
    <property type="evidence" value="ECO:0007669"/>
    <property type="project" value="InterPro"/>
</dbReference>
<dbReference type="GO" id="GO:0008597">
    <property type="term" value="F:calcium-dependent protein serine/threonine phosphatase regulator activity"/>
    <property type="evidence" value="ECO:0007669"/>
    <property type="project" value="TreeGrafter"/>
</dbReference>
<comment type="caution">
    <text evidence="2">The sequence shown here is derived from an EMBL/GenBank/DDBJ whole genome shotgun (WGS) entry which is preliminary data.</text>
</comment>